<feature type="signal peptide" evidence="3">
    <location>
        <begin position="1"/>
        <end position="27"/>
    </location>
</feature>
<dbReference type="InterPro" id="IPR011990">
    <property type="entry name" value="TPR-like_helical_dom_sf"/>
</dbReference>
<dbReference type="AlphaFoldDB" id="A0A2T1HX44"/>
<evidence type="ECO:0000256" key="2">
    <source>
        <dbReference type="SAM" id="MobiDB-lite"/>
    </source>
</evidence>
<dbReference type="SUPFAM" id="SSF48452">
    <property type="entry name" value="TPR-like"/>
    <property type="match status" value="1"/>
</dbReference>
<feature type="region of interest" description="Disordered" evidence="2">
    <location>
        <begin position="262"/>
        <end position="292"/>
    </location>
</feature>
<dbReference type="Pfam" id="PF14559">
    <property type="entry name" value="TPR_19"/>
    <property type="match status" value="1"/>
</dbReference>
<dbReference type="PANTHER" id="PTHR44216:SF3">
    <property type="entry name" value="PROTEIN O-MANNOSYL-TRANSFERASE TMTC2"/>
    <property type="match status" value="1"/>
</dbReference>
<feature type="chain" id="PRO_5015631614" description="Pilus assembly protein TadD" evidence="3">
    <location>
        <begin position="28"/>
        <end position="292"/>
    </location>
</feature>
<dbReference type="InterPro" id="IPR014596">
    <property type="entry name" value="UCP035836"/>
</dbReference>
<accession>A0A2T1HX44</accession>
<sequence length="292" mass="30810">MRVHARPGPLRLRPLLLACVGALALTAAGCKKDGPDTTGSLAVSSGPRTEAAWRAAAEDWGRKYDAKPADKTISLNYAHALRMIDQRQQAVAVLQAAAIKSPKDKEILAAYGKALSEIGQLEQARDVLARAHTPERPDWRVLSAQGAVADQLGNQAEAQGLYEAALRLHPNDPGVMSNLGLSYALSRRLPEAESTLRTAAQLPGADMRVRQNLALVLGLQGKFSEAEAVSRQDLAPIEAAQSVAAIRQMVAQPNSWAQIRKLDGKAAPRGSSTAAKASPVQAGAAGQTAQAD</sequence>
<keyword evidence="3" id="KW-0732">Signal</keyword>
<dbReference type="PROSITE" id="PS50005">
    <property type="entry name" value="TPR"/>
    <property type="match status" value="1"/>
</dbReference>
<dbReference type="Gene3D" id="1.25.40.10">
    <property type="entry name" value="Tetratricopeptide repeat domain"/>
    <property type="match status" value="1"/>
</dbReference>
<evidence type="ECO:0000256" key="3">
    <source>
        <dbReference type="SAM" id="SignalP"/>
    </source>
</evidence>
<dbReference type="OrthoDB" id="422579at2"/>
<gene>
    <name evidence="4" type="ORF">SLNSH_05450</name>
</gene>
<dbReference type="InterPro" id="IPR019734">
    <property type="entry name" value="TPR_rpt"/>
</dbReference>
<evidence type="ECO:0000256" key="1">
    <source>
        <dbReference type="PROSITE-ProRule" id="PRU00339"/>
    </source>
</evidence>
<dbReference type="Proteomes" id="UP000239772">
    <property type="component" value="Unassembled WGS sequence"/>
</dbReference>
<dbReference type="InterPro" id="IPR052384">
    <property type="entry name" value="TMTC_O-mannosyltransferase"/>
</dbReference>
<name>A0A2T1HX44_9HYPH</name>
<dbReference type="SMART" id="SM00028">
    <property type="entry name" value="TPR"/>
    <property type="match status" value="2"/>
</dbReference>
<dbReference type="PIRSF" id="PIRSF035836">
    <property type="entry name" value="UCP035836"/>
    <property type="match status" value="1"/>
</dbReference>
<feature type="repeat" description="TPR" evidence="1">
    <location>
        <begin position="139"/>
        <end position="172"/>
    </location>
</feature>
<dbReference type="PROSITE" id="PS51257">
    <property type="entry name" value="PROKAR_LIPOPROTEIN"/>
    <property type="match status" value="1"/>
</dbReference>
<reference evidence="5" key="1">
    <citation type="submission" date="2018-03" db="EMBL/GenBank/DDBJ databases">
        <authorList>
            <person name="Sun L."/>
            <person name="Liu H."/>
            <person name="Chen W."/>
            <person name="Huang K."/>
            <person name="Liu W."/>
            <person name="Gao X."/>
        </authorList>
    </citation>
    <scope>NUCLEOTIDE SEQUENCE [LARGE SCALE GENOMIC DNA]</scope>
    <source>
        <strain evidence="5">SH9</strain>
    </source>
</reference>
<protein>
    <recommendedName>
        <fullName evidence="6">Pilus assembly protein TadD</fullName>
    </recommendedName>
</protein>
<dbReference type="RefSeq" id="WP_106335648.1">
    <property type="nucleotide sequence ID" value="NZ_PVZS01000004.1"/>
</dbReference>
<comment type="caution">
    <text evidence="4">The sequence shown here is derived from an EMBL/GenBank/DDBJ whole genome shotgun (WGS) entry which is preliminary data.</text>
</comment>
<keyword evidence="1" id="KW-0802">TPR repeat</keyword>
<feature type="compositionally biased region" description="Low complexity" evidence="2">
    <location>
        <begin position="281"/>
        <end position="292"/>
    </location>
</feature>
<dbReference type="PANTHER" id="PTHR44216">
    <property type="entry name" value="PROTEIN O-MANNOSYL-TRANSFERASE TMTC2"/>
    <property type="match status" value="1"/>
</dbReference>
<evidence type="ECO:0000313" key="5">
    <source>
        <dbReference type="Proteomes" id="UP000239772"/>
    </source>
</evidence>
<organism evidence="4 5">
    <name type="scientific">Alsobacter soli</name>
    <dbReference type="NCBI Taxonomy" id="2109933"/>
    <lineage>
        <taxon>Bacteria</taxon>
        <taxon>Pseudomonadati</taxon>
        <taxon>Pseudomonadota</taxon>
        <taxon>Alphaproteobacteria</taxon>
        <taxon>Hyphomicrobiales</taxon>
        <taxon>Alsobacteraceae</taxon>
        <taxon>Alsobacter</taxon>
    </lineage>
</organism>
<proteinExistence type="predicted"/>
<keyword evidence="5" id="KW-1185">Reference proteome</keyword>
<evidence type="ECO:0000313" key="4">
    <source>
        <dbReference type="EMBL" id="PSC06241.1"/>
    </source>
</evidence>
<dbReference type="EMBL" id="PVZS01000004">
    <property type="protein sequence ID" value="PSC06241.1"/>
    <property type="molecule type" value="Genomic_DNA"/>
</dbReference>
<evidence type="ECO:0008006" key="6">
    <source>
        <dbReference type="Google" id="ProtNLM"/>
    </source>
</evidence>